<dbReference type="NCBIfam" id="NF001379">
    <property type="entry name" value="PRK00279.1-1"/>
    <property type="match status" value="1"/>
</dbReference>
<gene>
    <name evidence="6" type="primary">adk</name>
    <name evidence="10" type="ORF">VI33_01700</name>
</gene>
<accession>A0A0H4JAH1</accession>
<feature type="domain" description="Adenylate kinase active site lid" evidence="9">
    <location>
        <begin position="123"/>
        <end position="158"/>
    </location>
</feature>
<evidence type="ECO:0000256" key="1">
    <source>
        <dbReference type="ARBA" id="ARBA00022679"/>
    </source>
</evidence>
<comment type="catalytic activity">
    <reaction evidence="6 8">
        <text>AMP + ATP = 2 ADP</text>
        <dbReference type="Rhea" id="RHEA:12973"/>
        <dbReference type="ChEBI" id="CHEBI:30616"/>
        <dbReference type="ChEBI" id="CHEBI:456215"/>
        <dbReference type="ChEBI" id="CHEBI:456216"/>
        <dbReference type="EC" id="2.7.4.3"/>
    </reaction>
</comment>
<comment type="similarity">
    <text evidence="6 7">Belongs to the adenylate kinase family.</text>
</comment>
<comment type="function">
    <text evidence="6">Catalyzes the reversible transfer of the terminal phosphate group between ATP and AMP. Plays an important role in cellular energy homeostasis and in adenine nucleotide metabolism.</text>
</comment>
<dbReference type="SUPFAM" id="SSF52540">
    <property type="entry name" value="P-loop containing nucleoside triphosphate hydrolases"/>
    <property type="match status" value="1"/>
</dbReference>
<protein>
    <recommendedName>
        <fullName evidence="6 8">Adenylate kinase</fullName>
        <shortName evidence="6">AK</shortName>
        <ecNumber evidence="6 8">2.7.4.3</ecNumber>
    </recommendedName>
    <alternativeName>
        <fullName evidence="6">ATP-AMP transphosphorylase</fullName>
    </alternativeName>
    <alternativeName>
        <fullName evidence="6">ATP:AMP phosphotransferase</fullName>
    </alternativeName>
    <alternativeName>
        <fullName evidence="6">Adenylate monophosphate kinase</fullName>
    </alternativeName>
</protein>
<evidence type="ECO:0000256" key="6">
    <source>
        <dbReference type="HAMAP-Rule" id="MF_00235"/>
    </source>
</evidence>
<dbReference type="InterPro" id="IPR033690">
    <property type="entry name" value="Adenylat_kinase_CS"/>
</dbReference>
<sequence length="211" mass="23778">MNIILLGAPGAGKGTQASFLNNQYQIPQISTGDMLRAAVSNKTDLGIEAKNYMDEGKLVPDSLITNLVKDRISYEDCKNGFMLDGFPRTINQAKAIDDAKIQIDYVVSISVPDEVIIERLSGRRVHPASGRTYHIKFNPPKNDNKDDVTNEALIIRDDDKKETIMTRLKNYHEATKPLEDYYKNKSNLNFIDIDGTLQIESINQFLKNTIK</sequence>
<feature type="binding site" evidence="6">
    <location>
        <position position="36"/>
    </location>
    <ligand>
        <name>AMP</name>
        <dbReference type="ChEBI" id="CHEBI:456215"/>
    </ligand>
</feature>
<proteinExistence type="inferred from homology"/>
<feature type="region of interest" description="LID" evidence="6">
    <location>
        <begin position="122"/>
        <end position="159"/>
    </location>
</feature>
<feature type="binding site" evidence="6">
    <location>
        <position position="167"/>
    </location>
    <ligand>
        <name>AMP</name>
        <dbReference type="ChEBI" id="CHEBI:456215"/>
    </ligand>
</feature>
<dbReference type="PROSITE" id="PS00113">
    <property type="entry name" value="ADENYLATE_KINASE"/>
    <property type="match status" value="1"/>
</dbReference>
<keyword evidence="6" id="KW-0963">Cytoplasm</keyword>
<evidence type="ECO:0000256" key="7">
    <source>
        <dbReference type="RuleBase" id="RU003330"/>
    </source>
</evidence>
<comment type="pathway">
    <text evidence="6">Purine metabolism; AMP biosynthesis via salvage pathway; AMP from ADP: step 1/1.</text>
</comment>
<dbReference type="PRINTS" id="PR00094">
    <property type="entry name" value="ADENYLTKNASE"/>
</dbReference>
<feature type="binding site" evidence="6">
    <location>
        <position position="123"/>
    </location>
    <ligand>
        <name>ATP</name>
        <dbReference type="ChEBI" id="CHEBI:30616"/>
    </ligand>
</feature>
<dbReference type="Gene3D" id="3.40.50.300">
    <property type="entry name" value="P-loop containing nucleotide triphosphate hydrolases"/>
    <property type="match status" value="1"/>
</dbReference>
<dbReference type="NCBIfam" id="TIGR01351">
    <property type="entry name" value="adk"/>
    <property type="match status" value="1"/>
</dbReference>
<keyword evidence="5 6" id="KW-0067">ATP-binding</keyword>
<evidence type="ECO:0000256" key="5">
    <source>
        <dbReference type="ARBA" id="ARBA00022840"/>
    </source>
</evidence>
<dbReference type="EC" id="2.7.4.3" evidence="6 8"/>
<feature type="binding site" evidence="6">
    <location>
        <begin position="10"/>
        <end position="15"/>
    </location>
    <ligand>
        <name>ATP</name>
        <dbReference type="ChEBI" id="CHEBI:30616"/>
    </ligand>
</feature>
<keyword evidence="11" id="KW-1185">Reference proteome</keyword>
<organism evidence="10 11">
    <name type="scientific">Methylophilales bacterium MBRS-H7</name>
    <dbReference type="NCBI Taxonomy" id="1623450"/>
    <lineage>
        <taxon>Bacteria</taxon>
        <taxon>Pseudomonadati</taxon>
        <taxon>Pseudomonadota</taxon>
        <taxon>Betaproteobacteria</taxon>
        <taxon>Nitrosomonadales</taxon>
        <taxon>OM43 clade</taxon>
    </lineage>
</organism>
<dbReference type="Pfam" id="PF00406">
    <property type="entry name" value="ADK"/>
    <property type="match status" value="1"/>
</dbReference>
<feature type="binding site" evidence="6">
    <location>
        <position position="197"/>
    </location>
    <ligand>
        <name>ATP</name>
        <dbReference type="ChEBI" id="CHEBI:30616"/>
    </ligand>
</feature>
<dbReference type="GO" id="GO:0004017">
    <property type="term" value="F:AMP kinase activity"/>
    <property type="evidence" value="ECO:0007669"/>
    <property type="project" value="UniProtKB-UniRule"/>
</dbReference>
<evidence type="ECO:0000256" key="8">
    <source>
        <dbReference type="RuleBase" id="RU003331"/>
    </source>
</evidence>
<dbReference type="UniPathway" id="UPA00588">
    <property type="reaction ID" value="UER00649"/>
</dbReference>
<evidence type="ECO:0000313" key="11">
    <source>
        <dbReference type="Proteomes" id="UP000066549"/>
    </source>
</evidence>
<keyword evidence="1 6" id="KW-0808">Transferase</keyword>
<dbReference type="NCBIfam" id="NF001380">
    <property type="entry name" value="PRK00279.1-2"/>
    <property type="match status" value="1"/>
</dbReference>
<keyword evidence="4 6" id="KW-0418">Kinase</keyword>
<dbReference type="InterPro" id="IPR007862">
    <property type="entry name" value="Adenylate_kinase_lid-dom"/>
</dbReference>
<comment type="caution">
    <text evidence="6">Lacks conserved residue(s) required for the propagation of feature annotation.</text>
</comment>
<dbReference type="OrthoDB" id="9805030at2"/>
<dbReference type="AlphaFoldDB" id="A0A0H4JAH1"/>
<dbReference type="FunFam" id="3.40.50.300:FF:000106">
    <property type="entry name" value="Adenylate kinase mitochondrial"/>
    <property type="match status" value="1"/>
</dbReference>
<dbReference type="Pfam" id="PF05191">
    <property type="entry name" value="ADK_lid"/>
    <property type="match status" value="1"/>
</dbReference>
<keyword evidence="3 6" id="KW-0547">Nucleotide-binding</keyword>
<feature type="binding site" evidence="6">
    <location>
        <begin position="85"/>
        <end position="88"/>
    </location>
    <ligand>
        <name>AMP</name>
        <dbReference type="ChEBI" id="CHEBI:456215"/>
    </ligand>
</feature>
<dbReference type="InterPro" id="IPR027417">
    <property type="entry name" value="P-loop_NTPase"/>
</dbReference>
<feature type="binding site" evidence="6">
    <location>
        <position position="31"/>
    </location>
    <ligand>
        <name>AMP</name>
        <dbReference type="ChEBI" id="CHEBI:456215"/>
    </ligand>
</feature>
<dbReference type="GO" id="GO:0005524">
    <property type="term" value="F:ATP binding"/>
    <property type="evidence" value="ECO:0007669"/>
    <property type="project" value="UniProtKB-UniRule"/>
</dbReference>
<evidence type="ECO:0000313" key="10">
    <source>
        <dbReference type="EMBL" id="AKO65497.1"/>
    </source>
</evidence>
<dbReference type="GO" id="GO:0044209">
    <property type="term" value="P:AMP salvage"/>
    <property type="evidence" value="ECO:0007669"/>
    <property type="project" value="UniProtKB-UniRule"/>
</dbReference>
<feature type="region of interest" description="NMP" evidence="6">
    <location>
        <begin position="30"/>
        <end position="59"/>
    </location>
</feature>
<dbReference type="PANTHER" id="PTHR23359">
    <property type="entry name" value="NUCLEOTIDE KINASE"/>
    <property type="match status" value="1"/>
</dbReference>
<reference evidence="10 11" key="1">
    <citation type="submission" date="2015-03" db="EMBL/GenBank/DDBJ databases">
        <title>Comparative analysis of the OM43 clade including a novel species from Red Sea uncovers genomic and metabolic diversity among marine methylotrophs.</title>
        <authorList>
            <person name="Jimenez-Infante F."/>
            <person name="Ngugi D.K."/>
            <person name="Vinu M."/>
            <person name="Alam I."/>
            <person name="Kamau A."/>
            <person name="Blom J."/>
            <person name="Bajic V.B."/>
            <person name="Stingl U."/>
        </authorList>
    </citation>
    <scope>NUCLEOTIDE SEQUENCE [LARGE SCALE GENOMIC DNA]</scope>
    <source>
        <strain evidence="10 11">MBRSH7</strain>
    </source>
</reference>
<name>A0A0H4JAH1_9PROT</name>
<feature type="binding site" evidence="6">
    <location>
        <position position="92"/>
    </location>
    <ligand>
        <name>AMP</name>
        <dbReference type="ChEBI" id="CHEBI:456215"/>
    </ligand>
</feature>
<evidence type="ECO:0000256" key="3">
    <source>
        <dbReference type="ARBA" id="ARBA00022741"/>
    </source>
</evidence>
<dbReference type="NCBIfam" id="NF001381">
    <property type="entry name" value="PRK00279.1-3"/>
    <property type="match status" value="1"/>
</dbReference>
<evidence type="ECO:0000259" key="9">
    <source>
        <dbReference type="Pfam" id="PF05191"/>
    </source>
</evidence>
<dbReference type="EMBL" id="CP011002">
    <property type="protein sequence ID" value="AKO65497.1"/>
    <property type="molecule type" value="Genomic_DNA"/>
</dbReference>
<feature type="binding site" evidence="6">
    <location>
        <position position="156"/>
    </location>
    <ligand>
        <name>AMP</name>
        <dbReference type="ChEBI" id="CHEBI:456215"/>
    </ligand>
</feature>
<feature type="binding site" evidence="6">
    <location>
        <begin position="57"/>
        <end position="59"/>
    </location>
    <ligand>
        <name>AMP</name>
        <dbReference type="ChEBI" id="CHEBI:456215"/>
    </ligand>
</feature>
<evidence type="ECO:0000256" key="2">
    <source>
        <dbReference type="ARBA" id="ARBA00022727"/>
    </source>
</evidence>
<dbReference type="Proteomes" id="UP000066549">
    <property type="component" value="Chromosome"/>
</dbReference>
<feature type="binding site" evidence="6">
    <location>
        <begin position="132"/>
        <end position="133"/>
    </location>
    <ligand>
        <name>ATP</name>
        <dbReference type="ChEBI" id="CHEBI:30616"/>
    </ligand>
</feature>
<keyword evidence="2 6" id="KW-0545">Nucleotide biosynthesis</keyword>
<comment type="subcellular location">
    <subcellularLocation>
        <location evidence="6 8">Cytoplasm</location>
    </subcellularLocation>
</comment>
<dbReference type="CDD" id="cd01428">
    <property type="entry name" value="ADK"/>
    <property type="match status" value="1"/>
</dbReference>
<dbReference type="PATRIC" id="fig|1623450.3.peg.338"/>
<dbReference type="InterPro" id="IPR006259">
    <property type="entry name" value="Adenyl_kin_sub"/>
</dbReference>
<comment type="subunit">
    <text evidence="6 8">Monomer.</text>
</comment>
<comment type="domain">
    <text evidence="6">Consists of three domains, a large central CORE domain and two small peripheral domains, NMPbind and LID, which undergo movements during catalysis. The LID domain closes over the site of phosphoryl transfer upon ATP binding. Assembling and dissambling the active center during each catalytic cycle provides an effective means to prevent ATP hydrolysis.</text>
</comment>
<dbReference type="HAMAP" id="MF_00235">
    <property type="entry name" value="Adenylate_kinase_Adk"/>
    <property type="match status" value="1"/>
</dbReference>
<dbReference type="GO" id="GO:0005737">
    <property type="term" value="C:cytoplasm"/>
    <property type="evidence" value="ECO:0007669"/>
    <property type="project" value="UniProtKB-SubCell"/>
</dbReference>
<evidence type="ECO:0000256" key="4">
    <source>
        <dbReference type="ARBA" id="ARBA00022777"/>
    </source>
</evidence>
<dbReference type="InterPro" id="IPR000850">
    <property type="entry name" value="Adenylat/UMP-CMP_kin"/>
</dbReference>